<sequence length="98" mass="10798">MPPPPYRSFRAMRGRGKTMQASAVISSLLAVFRSPLGPHACDLNIYASLNTPDDPRGSSGGREEGKEAEGKALRGRRETKRRRKQGMKGASWLAGWRD</sequence>
<accession>A0A5B7CYB2</accession>
<feature type="compositionally biased region" description="Basic residues" evidence="1">
    <location>
        <begin position="77"/>
        <end position="86"/>
    </location>
</feature>
<name>A0A5B7CYB2_PORTR</name>
<gene>
    <name evidence="2" type="ORF">E2C01_007483</name>
</gene>
<keyword evidence="3" id="KW-1185">Reference proteome</keyword>
<protein>
    <submittedName>
        <fullName evidence="2">Uncharacterized protein</fullName>
    </submittedName>
</protein>
<dbReference type="EMBL" id="VSRR010000373">
    <property type="protein sequence ID" value="MPC14712.1"/>
    <property type="molecule type" value="Genomic_DNA"/>
</dbReference>
<evidence type="ECO:0000313" key="3">
    <source>
        <dbReference type="Proteomes" id="UP000324222"/>
    </source>
</evidence>
<dbReference type="Proteomes" id="UP000324222">
    <property type="component" value="Unassembled WGS sequence"/>
</dbReference>
<evidence type="ECO:0000256" key="1">
    <source>
        <dbReference type="SAM" id="MobiDB-lite"/>
    </source>
</evidence>
<dbReference type="AlphaFoldDB" id="A0A5B7CYB2"/>
<feature type="region of interest" description="Disordered" evidence="1">
    <location>
        <begin position="47"/>
        <end position="98"/>
    </location>
</feature>
<comment type="caution">
    <text evidence="2">The sequence shown here is derived from an EMBL/GenBank/DDBJ whole genome shotgun (WGS) entry which is preliminary data.</text>
</comment>
<proteinExistence type="predicted"/>
<organism evidence="2 3">
    <name type="scientific">Portunus trituberculatus</name>
    <name type="common">Swimming crab</name>
    <name type="synonym">Neptunus trituberculatus</name>
    <dbReference type="NCBI Taxonomy" id="210409"/>
    <lineage>
        <taxon>Eukaryota</taxon>
        <taxon>Metazoa</taxon>
        <taxon>Ecdysozoa</taxon>
        <taxon>Arthropoda</taxon>
        <taxon>Crustacea</taxon>
        <taxon>Multicrustacea</taxon>
        <taxon>Malacostraca</taxon>
        <taxon>Eumalacostraca</taxon>
        <taxon>Eucarida</taxon>
        <taxon>Decapoda</taxon>
        <taxon>Pleocyemata</taxon>
        <taxon>Brachyura</taxon>
        <taxon>Eubrachyura</taxon>
        <taxon>Portunoidea</taxon>
        <taxon>Portunidae</taxon>
        <taxon>Portuninae</taxon>
        <taxon>Portunus</taxon>
    </lineage>
</organism>
<evidence type="ECO:0000313" key="2">
    <source>
        <dbReference type="EMBL" id="MPC14712.1"/>
    </source>
</evidence>
<feature type="compositionally biased region" description="Basic and acidic residues" evidence="1">
    <location>
        <begin position="53"/>
        <end position="76"/>
    </location>
</feature>
<reference evidence="2 3" key="1">
    <citation type="submission" date="2019-05" db="EMBL/GenBank/DDBJ databases">
        <title>Another draft genome of Portunus trituberculatus and its Hox gene families provides insights of decapod evolution.</title>
        <authorList>
            <person name="Jeong J.-H."/>
            <person name="Song I."/>
            <person name="Kim S."/>
            <person name="Choi T."/>
            <person name="Kim D."/>
            <person name="Ryu S."/>
            <person name="Kim W."/>
        </authorList>
    </citation>
    <scope>NUCLEOTIDE SEQUENCE [LARGE SCALE GENOMIC DNA]</scope>
    <source>
        <tissue evidence="2">Muscle</tissue>
    </source>
</reference>